<organism evidence="2">
    <name type="scientific">Cladocopium goreaui</name>
    <dbReference type="NCBI Taxonomy" id="2562237"/>
    <lineage>
        <taxon>Eukaryota</taxon>
        <taxon>Sar</taxon>
        <taxon>Alveolata</taxon>
        <taxon>Dinophyceae</taxon>
        <taxon>Suessiales</taxon>
        <taxon>Symbiodiniaceae</taxon>
        <taxon>Cladocopium</taxon>
    </lineage>
</organism>
<name>A0A9P1DHY4_9DINO</name>
<feature type="region of interest" description="Disordered" evidence="1">
    <location>
        <begin position="78"/>
        <end position="126"/>
    </location>
</feature>
<feature type="non-terminal residue" evidence="2">
    <location>
        <position position="1"/>
    </location>
</feature>
<accession>A0A9P1DHY4</accession>
<comment type="caution">
    <text evidence="2">The sequence shown here is derived from an EMBL/GenBank/DDBJ whole genome shotgun (WGS) entry which is preliminary data.</text>
</comment>
<gene>
    <name evidence="2" type="ORF">C1SCF055_LOCUS35575</name>
</gene>
<evidence type="ECO:0000313" key="2">
    <source>
        <dbReference type="EMBL" id="CAI4010297.1"/>
    </source>
</evidence>
<protein>
    <submittedName>
        <fullName evidence="2">Uncharacterized protein</fullName>
    </submittedName>
</protein>
<dbReference type="Proteomes" id="UP001152797">
    <property type="component" value="Unassembled WGS sequence"/>
</dbReference>
<reference evidence="3" key="2">
    <citation type="submission" date="2024-04" db="EMBL/GenBank/DDBJ databases">
        <authorList>
            <person name="Chen Y."/>
            <person name="Shah S."/>
            <person name="Dougan E. K."/>
            <person name="Thang M."/>
            <person name="Chan C."/>
        </authorList>
    </citation>
    <scope>NUCLEOTIDE SEQUENCE [LARGE SCALE GENOMIC DNA]</scope>
</reference>
<sequence>MQCLFDAGCQGAAIINPPGRHRSWLIKAVVPDENSLGVVAIHAGTRVLYLNRVQNKKRRSPEVVSVIRSAYQAQCTQVTKPEAEKQRQELARERSRSPSKDAAKDKPKEKEKEKSKEAGPFGPFMDKVTSLDTGGGGNCGYTCLAAALALDKGESIEQVKGDLPAREEKDKPMAFGTPRSGREPIVLLLNDRQGHYTLLQLKAGRQWPKEWTQAAQASVASGMPTHLVEWPSLCAKDKGAREVNRHVAYDGQAIMLQLDDMFIIGAYLPPRNSQATQTLTVLDEWIASAGALEPVVILGDFNQEPELADRWTALADGGAAKVVSLPDGTRAPTSWKECVQSFKQVPTRSLLRPEQIPQKDWDKAMVKAWQQVPMPPNTTSEEEWNTFCSAVESSYDAAHQICSGSLSHGHTANVRAKGSPMKIKELEPAIFRLKQHASCRELKARKLLGRVREANVQQAAGASVPAVLLRRIWQHPLVRGKNFVSLLDIEHWADQEIKTLVKQDRLEKLQEWRRKMRNNMSHAREWVKRDNNLPVTSVHFEGYQDNTATSSNQQSLEAISQFWKTIWERDRPPVQEAFQFWQEGSEPMPEYAWSNLTPKELHRQAIRMKGSAGGADGITGSEAAQLPLREPQLADGYLLGSIQQPVVVSTGKESPEQWTCCFKNLKKVRTSLPQGDATSPLTLLALMTGITKIVLRREPQLFSLATFLDDRNMIARDPQQGFRLWQTWQEVSSRLGLWENDSKARVVPRRAAYEAQLVAQGFAQHHVTNAARVLGIDFTTRLGASDRKTSEERLRVTKSRLQRIAVLPVGMHLKAQHVASIAIPKAAWGCWTNLYGNVLANGLAAPPEAHGLALSEAGWKTWVGSKKAHFIGAAMHLEQIKQCLPIWGKCAKSFLTNDTEELPKGFFLVAVDAAILTHLGCVRERVLDRRYRSIVNVQGNPSAFAAVTEVEAGCSPGDITSLEAIPQHVQKVFATDLAFAAVLKDGGAVTWGCALHGGDSATVQRLLTGVQHIVCTESAFAAITADEKVITWGNPECGGDSGTLQLHHVKHVQSTKAAFAALLGDGTVVAWGFSIYGGNTEPIAH</sequence>
<evidence type="ECO:0000313" key="3">
    <source>
        <dbReference type="EMBL" id="CAL1163672.1"/>
    </source>
</evidence>
<dbReference type="InterPro" id="IPR009091">
    <property type="entry name" value="RCC1/BLIP-II"/>
</dbReference>
<dbReference type="InterPro" id="IPR036691">
    <property type="entry name" value="Endo/exonu/phosph_ase_sf"/>
</dbReference>
<dbReference type="AlphaFoldDB" id="A0A9P1DHY4"/>
<dbReference type="EMBL" id="CAMXCT020004768">
    <property type="protein sequence ID" value="CAL1163672.1"/>
    <property type="molecule type" value="Genomic_DNA"/>
</dbReference>
<dbReference type="SUPFAM" id="SSF56219">
    <property type="entry name" value="DNase I-like"/>
    <property type="match status" value="1"/>
</dbReference>
<dbReference type="Gene3D" id="3.60.10.10">
    <property type="entry name" value="Endonuclease/exonuclease/phosphatase"/>
    <property type="match status" value="1"/>
</dbReference>
<dbReference type="EMBL" id="CAMXCT030004768">
    <property type="protein sequence ID" value="CAL4797609.1"/>
    <property type="molecule type" value="Genomic_DNA"/>
</dbReference>
<reference evidence="2" key="1">
    <citation type="submission" date="2022-10" db="EMBL/GenBank/DDBJ databases">
        <authorList>
            <person name="Chen Y."/>
            <person name="Dougan E. K."/>
            <person name="Chan C."/>
            <person name="Rhodes N."/>
            <person name="Thang M."/>
        </authorList>
    </citation>
    <scope>NUCLEOTIDE SEQUENCE</scope>
</reference>
<evidence type="ECO:0000313" key="4">
    <source>
        <dbReference type="Proteomes" id="UP001152797"/>
    </source>
</evidence>
<feature type="compositionally biased region" description="Basic and acidic residues" evidence="1">
    <location>
        <begin position="81"/>
        <end position="117"/>
    </location>
</feature>
<dbReference type="EMBL" id="CAMXCT010004768">
    <property type="protein sequence ID" value="CAI4010297.1"/>
    <property type="molecule type" value="Genomic_DNA"/>
</dbReference>
<evidence type="ECO:0000256" key="1">
    <source>
        <dbReference type="SAM" id="MobiDB-lite"/>
    </source>
</evidence>
<dbReference type="Gene3D" id="2.130.10.30">
    <property type="entry name" value="Regulator of chromosome condensation 1/beta-lactamase-inhibitor protein II"/>
    <property type="match status" value="1"/>
</dbReference>
<keyword evidence="4" id="KW-1185">Reference proteome</keyword>
<dbReference type="SUPFAM" id="SSF50985">
    <property type="entry name" value="RCC1/BLIP-II"/>
    <property type="match status" value="1"/>
</dbReference>
<proteinExistence type="predicted"/>